<dbReference type="PANTHER" id="PTHR11319">
    <property type="entry name" value="G PROTEIN-COUPLED RECEPTOR-RELATED"/>
    <property type="match status" value="1"/>
</dbReference>
<keyword evidence="1" id="KW-1133">Transmembrane helix</keyword>
<name>A0AA36JLN6_9DINO</name>
<keyword evidence="3" id="KW-1185">Reference proteome</keyword>
<dbReference type="AlphaFoldDB" id="A0AA36JLN6"/>
<sequence>MLVVAAVAAALVGAERVHDVVRDIPDCAGGVLRLNGKYRTTPRAFAENCTVIGQPGTEIEARPGSLHFLQGARLQGHLRFIGAGVRCVEAEGSLEFVNPDIEFVDCGGSGVDDGGALYVEETLKISNGNVSFRNGTASFGGCLFVGDDLFMEGGRMIFQGCRGEDGGSLYVLRGHINQSGGSLKFADSHAIFSGGAIFTHSNFLQTGGNASFRNCSAAFSGGAIYGYALEQCNRSSPCEAAMDFQLCRSGDGGAVRADYFIQNLGTRMHFQDCSATRSGGALHISKWPLPESKHKGSKGFRKKYALVNPSTVAVAGRFHCERCTAVHSGGGIKALFVKASRHSFMSFHNCSAGSAGGIWAGRSLLLSDGRSEFVNTTAAYASAAYSSTIALLRTELHRTTAPQIVAEEVAKLRTVTFVDNDEVRVVAPELTASNVRCGPGMSSNVQDFSLECSRCQAGYTQTTDLEIFQSENGSRSLTRRCLLGPDGAIVGSAEIQMHPGYMVELSNLSRSFLCPNRNACYGGEVRNGSFHMCAIGYEGRGCATCSSSHGPSDGNFNHCLRCAANPTQQYTQIAQFVLEDLLIFGMSAAGVTHATGKTKESSIFTNQFMSFVAVASPVLLAVRESESFHETLEDLDVYLGHMSSVLDIGEPSASGICTACLLGYLGLPVTSTSRLFLLLLIPVCLVLALAVVKDPRSALVVGVNCFLPKLCMCFGQYLVCYRMEPEHLGGELVCEYAKAHLSPWILLGIVAAMSFAGPALWAMLIRDKANSDSHFFLYLTAPYKDEFKWWEVTRLVRKTLLAILCAVFPITLHPLTQITGISLVMLVTLVLEIEVQPYKHEMWNRSERFLSMTSMFMVIIALYHRAAENVSLGKGLMLVVISLTIVPSYVQLSRILVELVRERAGQTQT</sequence>
<feature type="transmembrane region" description="Helical" evidence="1">
    <location>
        <begin position="699"/>
        <end position="719"/>
    </location>
</feature>
<feature type="transmembrane region" description="Helical" evidence="1">
    <location>
        <begin position="744"/>
        <end position="765"/>
    </location>
</feature>
<keyword evidence="1" id="KW-0812">Transmembrane</keyword>
<feature type="transmembrane region" description="Helical" evidence="1">
    <location>
        <begin position="795"/>
        <end position="812"/>
    </location>
</feature>
<evidence type="ECO:0000313" key="2">
    <source>
        <dbReference type="EMBL" id="CAJ1408520.1"/>
    </source>
</evidence>
<evidence type="ECO:0000313" key="3">
    <source>
        <dbReference type="Proteomes" id="UP001178507"/>
    </source>
</evidence>
<comment type="caution">
    <text evidence="2">The sequence shown here is derived from an EMBL/GenBank/DDBJ whole genome shotgun (WGS) entry which is preliminary data.</text>
</comment>
<dbReference type="EMBL" id="CAUJNA010003725">
    <property type="protein sequence ID" value="CAJ1408520.1"/>
    <property type="molecule type" value="Genomic_DNA"/>
</dbReference>
<accession>A0AA36JLN6</accession>
<gene>
    <name evidence="2" type="ORF">EVOR1521_LOCUS29911</name>
</gene>
<protein>
    <submittedName>
        <fullName evidence="2">Uncharacterized protein</fullName>
    </submittedName>
</protein>
<feature type="transmembrane region" description="Helical" evidence="1">
    <location>
        <begin position="675"/>
        <end position="692"/>
    </location>
</feature>
<reference evidence="2" key="1">
    <citation type="submission" date="2023-08" db="EMBL/GenBank/DDBJ databases">
        <authorList>
            <person name="Chen Y."/>
            <person name="Shah S."/>
            <person name="Dougan E. K."/>
            <person name="Thang M."/>
            <person name="Chan C."/>
        </authorList>
    </citation>
    <scope>NUCLEOTIDE SEQUENCE</scope>
</reference>
<keyword evidence="1" id="KW-0472">Membrane</keyword>
<organism evidence="2 3">
    <name type="scientific">Effrenium voratum</name>
    <dbReference type="NCBI Taxonomy" id="2562239"/>
    <lineage>
        <taxon>Eukaryota</taxon>
        <taxon>Sar</taxon>
        <taxon>Alveolata</taxon>
        <taxon>Dinophyceae</taxon>
        <taxon>Suessiales</taxon>
        <taxon>Symbiodiniaceae</taxon>
        <taxon>Effrenium</taxon>
    </lineage>
</organism>
<dbReference type="Proteomes" id="UP001178507">
    <property type="component" value="Unassembled WGS sequence"/>
</dbReference>
<evidence type="ECO:0000256" key="1">
    <source>
        <dbReference type="SAM" id="Phobius"/>
    </source>
</evidence>
<proteinExistence type="predicted"/>
<feature type="transmembrane region" description="Helical" evidence="1">
    <location>
        <begin position="876"/>
        <end position="897"/>
    </location>
</feature>
<dbReference type="PANTHER" id="PTHR11319:SF35">
    <property type="entry name" value="OUTER MEMBRANE PROTEIN PMPC-RELATED"/>
    <property type="match status" value="1"/>
</dbReference>